<feature type="region of interest" description="Disordered" evidence="1">
    <location>
        <begin position="222"/>
        <end position="243"/>
    </location>
</feature>
<dbReference type="Proteomes" id="UP000054097">
    <property type="component" value="Unassembled WGS sequence"/>
</dbReference>
<reference evidence="3" key="2">
    <citation type="submission" date="2015-01" db="EMBL/GenBank/DDBJ databases">
        <title>Evolutionary Origins and Diversification of the Mycorrhizal Mutualists.</title>
        <authorList>
            <consortium name="DOE Joint Genome Institute"/>
            <consortium name="Mycorrhizal Genomics Consortium"/>
            <person name="Kohler A."/>
            <person name="Kuo A."/>
            <person name="Nagy L.G."/>
            <person name="Floudas D."/>
            <person name="Copeland A."/>
            <person name="Barry K.W."/>
            <person name="Cichocki N."/>
            <person name="Veneault-Fourrey C."/>
            <person name="LaButti K."/>
            <person name="Lindquist E.A."/>
            <person name="Lipzen A."/>
            <person name="Lundell T."/>
            <person name="Morin E."/>
            <person name="Murat C."/>
            <person name="Riley R."/>
            <person name="Ohm R."/>
            <person name="Sun H."/>
            <person name="Tunlid A."/>
            <person name="Henrissat B."/>
            <person name="Grigoriev I.V."/>
            <person name="Hibbett D.S."/>
            <person name="Martin F."/>
        </authorList>
    </citation>
    <scope>NUCLEOTIDE SEQUENCE [LARGE SCALE GENOMIC DNA]</scope>
    <source>
        <strain evidence="3">MAFF 305830</strain>
    </source>
</reference>
<sequence length="568" mass="61713">MSHNTNMQNDSRRLRESTDSPASAPPRKVARTAQGNLHSGLNTIQGSPTPSNAALWDGFDTPIAGLNQAEIWTPSGPARTRSPPADVFGSGGINPLSFAKKQAISPKPALTHKTGAPAAPPPTQNQSSSGPLPTTQTQVAPALPPTIQVSKLTPTPTAPPSDPSTIIPNDAEKTTEEIIVAEDIDYNQDTLLEAIAALGKEAEDDEDLDDFPTYIEFEQVTIQGSEPGAPAEVATGSRKKQPDPKLVLIPHQGLEAPMVHRSGYSFDFMPDKTLAECNKAKAGEPHALGKMTTMVLVNKSYRLLAKVVHLKCSKVKQSERIKFQTRAALVQLGLSPNDALAVLDMNKNAFDWFVVSLTKRALKALTPFAAIFDPKSRVLLILRPYDLKTRLTQQIRFAGVITEDEASQEAKTAIVATFQNQLNSELVKQNSTLAALEIQNDSNGVEHVVATFTFAAGAEKQITPKKFTPHFIVNGAIRRIIPKWPRRCLMCASEAHVSSKTNHCPWMLRNFGGVQADLWSATNLNPGQAYAPPKQKRAIEEVDTDSFFLDARPKAKKQKTTSEDSDMS</sequence>
<evidence type="ECO:0000256" key="1">
    <source>
        <dbReference type="SAM" id="MobiDB-lite"/>
    </source>
</evidence>
<keyword evidence="3" id="KW-1185">Reference proteome</keyword>
<reference evidence="2 3" key="1">
    <citation type="submission" date="2014-04" db="EMBL/GenBank/DDBJ databases">
        <authorList>
            <consortium name="DOE Joint Genome Institute"/>
            <person name="Kuo A."/>
            <person name="Zuccaro A."/>
            <person name="Kohler A."/>
            <person name="Nagy L.G."/>
            <person name="Floudas D."/>
            <person name="Copeland A."/>
            <person name="Barry K.W."/>
            <person name="Cichocki N."/>
            <person name="Veneault-Fourrey C."/>
            <person name="LaButti K."/>
            <person name="Lindquist E.A."/>
            <person name="Lipzen A."/>
            <person name="Lundell T."/>
            <person name="Morin E."/>
            <person name="Murat C."/>
            <person name="Sun H."/>
            <person name="Tunlid A."/>
            <person name="Henrissat B."/>
            <person name="Grigoriev I.V."/>
            <person name="Hibbett D.S."/>
            <person name="Martin F."/>
            <person name="Nordberg H.P."/>
            <person name="Cantor M.N."/>
            <person name="Hua S.X."/>
        </authorList>
    </citation>
    <scope>NUCLEOTIDE SEQUENCE [LARGE SCALE GENOMIC DNA]</scope>
    <source>
        <strain evidence="2 3">MAFF 305830</strain>
    </source>
</reference>
<proteinExistence type="predicted"/>
<accession>A0A0C2WN02</accession>
<gene>
    <name evidence="2" type="ORF">M408DRAFT_9144</name>
</gene>
<feature type="compositionally biased region" description="Polar residues" evidence="1">
    <location>
        <begin position="124"/>
        <end position="139"/>
    </location>
</feature>
<evidence type="ECO:0000313" key="3">
    <source>
        <dbReference type="Proteomes" id="UP000054097"/>
    </source>
</evidence>
<feature type="region of interest" description="Disordered" evidence="1">
    <location>
        <begin position="549"/>
        <end position="568"/>
    </location>
</feature>
<evidence type="ECO:0000313" key="2">
    <source>
        <dbReference type="EMBL" id="KIM27633.1"/>
    </source>
</evidence>
<feature type="compositionally biased region" description="Polar residues" evidence="1">
    <location>
        <begin position="33"/>
        <end position="52"/>
    </location>
</feature>
<protein>
    <submittedName>
        <fullName evidence="2">Uncharacterized protein</fullName>
    </submittedName>
</protein>
<dbReference type="HOGENOM" id="CLU_479931_0_0_1"/>
<name>A0A0C2WN02_SERVB</name>
<organism evidence="2 3">
    <name type="scientific">Serendipita vermifera MAFF 305830</name>
    <dbReference type="NCBI Taxonomy" id="933852"/>
    <lineage>
        <taxon>Eukaryota</taxon>
        <taxon>Fungi</taxon>
        <taxon>Dikarya</taxon>
        <taxon>Basidiomycota</taxon>
        <taxon>Agaricomycotina</taxon>
        <taxon>Agaricomycetes</taxon>
        <taxon>Sebacinales</taxon>
        <taxon>Serendipitaceae</taxon>
        <taxon>Serendipita</taxon>
    </lineage>
</organism>
<feature type="region of interest" description="Disordered" evidence="1">
    <location>
        <begin position="1"/>
        <end position="171"/>
    </location>
</feature>
<dbReference type="EMBL" id="KN824297">
    <property type="protein sequence ID" value="KIM27633.1"/>
    <property type="molecule type" value="Genomic_DNA"/>
</dbReference>
<dbReference type="AlphaFoldDB" id="A0A0C2WN02"/>